<dbReference type="InterPro" id="IPR013106">
    <property type="entry name" value="Ig_V-set"/>
</dbReference>
<dbReference type="GO" id="GO:0004888">
    <property type="term" value="F:transmembrane signaling receptor activity"/>
    <property type="evidence" value="ECO:0007669"/>
    <property type="project" value="TreeGrafter"/>
</dbReference>
<dbReference type="InterPro" id="IPR013783">
    <property type="entry name" value="Ig-like_fold"/>
</dbReference>
<reference evidence="7 8" key="1">
    <citation type="submission" date="2020-10" db="EMBL/GenBank/DDBJ databases">
        <title>Pygocentrus nattereri (red-bellied piranha) genome, fPygNat1, primary haplotype.</title>
        <authorList>
            <person name="Myers G."/>
            <person name="Meyer A."/>
            <person name="Karagic N."/>
            <person name="Pippel M."/>
            <person name="Winkler S."/>
            <person name="Tracey A."/>
            <person name="Wood J."/>
            <person name="Formenti G."/>
            <person name="Howe K."/>
            <person name="Fedrigo O."/>
            <person name="Jarvis E.D."/>
        </authorList>
    </citation>
    <scope>NUCLEOTIDE SEQUENCE [LARGE SCALE GENOMIC DNA]</scope>
</reference>
<evidence type="ECO:0000256" key="1">
    <source>
        <dbReference type="ARBA" id="ARBA00004370"/>
    </source>
</evidence>
<evidence type="ECO:0000259" key="6">
    <source>
        <dbReference type="PROSITE" id="PS50835"/>
    </source>
</evidence>
<dbReference type="InterPro" id="IPR036179">
    <property type="entry name" value="Ig-like_dom_sf"/>
</dbReference>
<gene>
    <name evidence="7" type="primary">PIGR</name>
</gene>
<accession>A0AAR2LYU0</accession>
<dbReference type="PANTHER" id="PTHR11860:SF87">
    <property type="entry name" value="CMRF35-LIKE MOLECULE 8"/>
    <property type="match status" value="1"/>
</dbReference>
<keyword evidence="5" id="KW-0732">Signal</keyword>
<feature type="domain" description="Ig-like" evidence="6">
    <location>
        <begin position="143"/>
        <end position="224"/>
    </location>
</feature>
<keyword evidence="4" id="KW-1133">Transmembrane helix</keyword>
<dbReference type="PROSITE" id="PS50835">
    <property type="entry name" value="IG_LIKE"/>
    <property type="match status" value="1"/>
</dbReference>
<dbReference type="GeneTree" id="ENSGT00950000182977"/>
<dbReference type="SMART" id="SM00409">
    <property type="entry name" value="IG"/>
    <property type="match status" value="2"/>
</dbReference>
<dbReference type="CDD" id="cd05716">
    <property type="entry name" value="IgV_pIgR_like"/>
    <property type="match status" value="2"/>
</dbReference>
<name>A0AAR2LYU0_PYGNA</name>
<keyword evidence="3 4" id="KW-0472">Membrane</keyword>
<proteinExistence type="predicted"/>
<dbReference type="Ensembl" id="ENSPNAT00000084608.1">
    <property type="protein sequence ID" value="ENSPNAP00000081748.1"/>
    <property type="gene ID" value="ENSPNAG00000037420.1"/>
</dbReference>
<dbReference type="InterPro" id="IPR007110">
    <property type="entry name" value="Ig-like_dom"/>
</dbReference>
<dbReference type="InterPro" id="IPR003599">
    <property type="entry name" value="Ig_sub"/>
</dbReference>
<sequence length="320" mass="35878">MTPLLFFVFLLHQLPGSLCTVTTVRDLTVLEGQSVTVPCHYNPQYTHNVKYWCQGSMREFCSSLARTDDLESTPVGKGRVTIADDPAQYVFAVTMRDLKEADSSWYWCGVEVGSMWNVDSTASVYINVIHGMSVETSMVSGEEGGSVSVKCLYSERYRESEKRWCRSGHVSSCKVTDFNGTFSSRSLLISDDKKDTVTVTMKNLEMRDAGWYWCGAGQHQATVQVLVTPRPTTTPSVTTVRLTTQNPSAVKAQDSKSNMSWKTVLTGCGALLFLLITVLVLRRIREQCKKEPKIRGVDETMAKLMVCSICHYIIKLFFCF</sequence>
<feature type="transmembrane region" description="Helical" evidence="4">
    <location>
        <begin position="259"/>
        <end position="281"/>
    </location>
</feature>
<evidence type="ECO:0000313" key="7">
    <source>
        <dbReference type="Ensembl" id="ENSPNAP00000081748.1"/>
    </source>
</evidence>
<evidence type="ECO:0000256" key="3">
    <source>
        <dbReference type="ARBA" id="ARBA00023136"/>
    </source>
</evidence>
<evidence type="ECO:0000256" key="2">
    <source>
        <dbReference type="ARBA" id="ARBA00022692"/>
    </source>
</evidence>
<comment type="subcellular location">
    <subcellularLocation>
        <location evidence="1">Membrane</location>
    </subcellularLocation>
</comment>
<dbReference type="InterPro" id="IPR050671">
    <property type="entry name" value="CD300_family_receptors"/>
</dbReference>
<keyword evidence="8" id="KW-1185">Reference proteome</keyword>
<organism evidence="7 8">
    <name type="scientific">Pygocentrus nattereri</name>
    <name type="common">Red-bellied piranha</name>
    <dbReference type="NCBI Taxonomy" id="42514"/>
    <lineage>
        <taxon>Eukaryota</taxon>
        <taxon>Metazoa</taxon>
        <taxon>Chordata</taxon>
        <taxon>Craniata</taxon>
        <taxon>Vertebrata</taxon>
        <taxon>Euteleostomi</taxon>
        <taxon>Actinopterygii</taxon>
        <taxon>Neopterygii</taxon>
        <taxon>Teleostei</taxon>
        <taxon>Ostariophysi</taxon>
        <taxon>Characiformes</taxon>
        <taxon>Characoidei</taxon>
        <taxon>Pygocentrus</taxon>
    </lineage>
</organism>
<evidence type="ECO:0000313" key="8">
    <source>
        <dbReference type="Proteomes" id="UP001501920"/>
    </source>
</evidence>
<protein>
    <recommendedName>
        <fullName evidence="6">Ig-like domain-containing protein</fullName>
    </recommendedName>
</protein>
<reference evidence="7" key="2">
    <citation type="submission" date="2025-08" db="UniProtKB">
        <authorList>
            <consortium name="Ensembl"/>
        </authorList>
    </citation>
    <scope>IDENTIFICATION</scope>
</reference>
<dbReference type="Pfam" id="PF07686">
    <property type="entry name" value="V-set"/>
    <property type="match status" value="2"/>
</dbReference>
<dbReference type="Gene3D" id="2.60.40.10">
    <property type="entry name" value="Immunoglobulins"/>
    <property type="match status" value="2"/>
</dbReference>
<dbReference type="Proteomes" id="UP001501920">
    <property type="component" value="Chromosome 19"/>
</dbReference>
<dbReference type="AlphaFoldDB" id="A0AAR2LYU0"/>
<dbReference type="PANTHER" id="PTHR11860">
    <property type="entry name" value="POLYMERIC-IMMUNOGLOBULIN RECEPTOR"/>
    <property type="match status" value="1"/>
</dbReference>
<keyword evidence="2 4" id="KW-0812">Transmembrane</keyword>
<evidence type="ECO:0000256" key="4">
    <source>
        <dbReference type="SAM" id="Phobius"/>
    </source>
</evidence>
<evidence type="ECO:0000256" key="5">
    <source>
        <dbReference type="SAM" id="SignalP"/>
    </source>
</evidence>
<feature type="chain" id="PRO_5043972436" description="Ig-like domain-containing protein" evidence="5">
    <location>
        <begin position="20"/>
        <end position="320"/>
    </location>
</feature>
<reference evidence="7" key="3">
    <citation type="submission" date="2025-09" db="UniProtKB">
        <authorList>
            <consortium name="Ensembl"/>
        </authorList>
    </citation>
    <scope>IDENTIFICATION</scope>
</reference>
<feature type="signal peptide" evidence="5">
    <location>
        <begin position="1"/>
        <end position="19"/>
    </location>
</feature>
<dbReference type="SUPFAM" id="SSF48726">
    <property type="entry name" value="Immunoglobulin"/>
    <property type="match status" value="2"/>
</dbReference>
<dbReference type="GO" id="GO:0005886">
    <property type="term" value="C:plasma membrane"/>
    <property type="evidence" value="ECO:0007669"/>
    <property type="project" value="TreeGrafter"/>
</dbReference>